<reference evidence="1" key="1">
    <citation type="submission" date="2021-10" db="EMBL/GenBank/DDBJ databases">
        <authorList>
            <person name="Dean J.D."/>
            <person name="Kim M.K."/>
            <person name="Newey C.N."/>
            <person name="Stoker T.S."/>
            <person name="Thompson D.W."/>
            <person name="Grose J.H."/>
        </authorList>
    </citation>
    <scope>NUCLEOTIDE SEQUENCE</scope>
    <source>
        <strain evidence="1">BT178</strain>
    </source>
</reference>
<dbReference type="RefSeq" id="WP_226173951.1">
    <property type="nucleotide sequence ID" value="NZ_JAJADR010000002.1"/>
</dbReference>
<dbReference type="EMBL" id="JAJADR010000002">
    <property type="protein sequence ID" value="MCB2407764.1"/>
    <property type="molecule type" value="Genomic_DNA"/>
</dbReference>
<dbReference type="Proteomes" id="UP001165296">
    <property type="component" value="Unassembled WGS sequence"/>
</dbReference>
<accession>A0ABS8APV2</accession>
<comment type="caution">
    <text evidence="1">The sequence shown here is derived from an EMBL/GenBank/DDBJ whole genome shotgun (WGS) entry which is preliminary data.</text>
</comment>
<evidence type="ECO:0008006" key="3">
    <source>
        <dbReference type="Google" id="ProtNLM"/>
    </source>
</evidence>
<dbReference type="Gene3D" id="3.30.460.40">
    <property type="match status" value="1"/>
</dbReference>
<gene>
    <name evidence="1" type="ORF">LGH74_07230</name>
</gene>
<evidence type="ECO:0000313" key="2">
    <source>
        <dbReference type="Proteomes" id="UP001165296"/>
    </source>
</evidence>
<organism evidence="1 2">
    <name type="scientific">Hymenobacter lucidus</name>
    <dbReference type="NCBI Taxonomy" id="2880930"/>
    <lineage>
        <taxon>Bacteria</taxon>
        <taxon>Pseudomonadati</taxon>
        <taxon>Bacteroidota</taxon>
        <taxon>Cytophagia</taxon>
        <taxon>Cytophagales</taxon>
        <taxon>Hymenobacteraceae</taxon>
        <taxon>Hymenobacter</taxon>
    </lineage>
</organism>
<evidence type="ECO:0000313" key="1">
    <source>
        <dbReference type="EMBL" id="MCB2407764.1"/>
    </source>
</evidence>
<proteinExistence type="predicted"/>
<keyword evidence="2" id="KW-1185">Reference proteome</keyword>
<sequence length="162" mass="18695">MSPEHEQLYRHTLHELVAAGVEFCVIGSLAVRWQCSTLARWPAHDCDLLLPFEVPVLEAAVRHLQAVGWEIKLWQEPVALPLTQAQLQGKYYLRARRQEAILDLCYENEFRPWAEFAAGRHWHQGLPLATLEHLLDQCARRNRPADQEMLRQYRASLPLGPG</sequence>
<dbReference type="InterPro" id="IPR043519">
    <property type="entry name" value="NT_sf"/>
</dbReference>
<protein>
    <recommendedName>
        <fullName evidence="3">Nucleotidyltransferase family protein</fullName>
    </recommendedName>
</protein>
<dbReference type="SUPFAM" id="SSF81301">
    <property type="entry name" value="Nucleotidyltransferase"/>
    <property type="match status" value="1"/>
</dbReference>
<name>A0ABS8APV2_9BACT</name>